<accession>A0ABN9U334</accession>
<protein>
    <recommendedName>
        <fullName evidence="2">Phospholipase/carboxylesterase/thioesterase domain-containing protein</fullName>
    </recommendedName>
</protein>
<dbReference type="InterPro" id="IPR029058">
    <property type="entry name" value="AB_hydrolase_fold"/>
</dbReference>
<evidence type="ECO:0000259" key="2">
    <source>
        <dbReference type="Pfam" id="PF02230"/>
    </source>
</evidence>
<feature type="region of interest" description="Disordered" evidence="1">
    <location>
        <begin position="1"/>
        <end position="23"/>
    </location>
</feature>
<evidence type="ECO:0000256" key="1">
    <source>
        <dbReference type="SAM" id="MobiDB-lite"/>
    </source>
</evidence>
<gene>
    <name evidence="3" type="ORF">PCOR1329_LOCUS44784</name>
</gene>
<dbReference type="Pfam" id="PF02230">
    <property type="entry name" value="Abhydrolase_2"/>
    <property type="match status" value="1"/>
</dbReference>
<name>A0ABN9U334_9DINO</name>
<evidence type="ECO:0000313" key="3">
    <source>
        <dbReference type="EMBL" id="CAK0853224.1"/>
    </source>
</evidence>
<dbReference type="InterPro" id="IPR003140">
    <property type="entry name" value="PLipase/COase/thioEstase"/>
</dbReference>
<dbReference type="EMBL" id="CAUYUJ010015382">
    <property type="protein sequence ID" value="CAK0853224.1"/>
    <property type="molecule type" value="Genomic_DNA"/>
</dbReference>
<organism evidence="3 4">
    <name type="scientific">Prorocentrum cordatum</name>
    <dbReference type="NCBI Taxonomy" id="2364126"/>
    <lineage>
        <taxon>Eukaryota</taxon>
        <taxon>Sar</taxon>
        <taxon>Alveolata</taxon>
        <taxon>Dinophyceae</taxon>
        <taxon>Prorocentrales</taxon>
        <taxon>Prorocentraceae</taxon>
        <taxon>Prorocentrum</taxon>
    </lineage>
</organism>
<feature type="domain" description="Phospholipase/carboxylesterase/thioesterase" evidence="2">
    <location>
        <begin position="46"/>
        <end position="192"/>
    </location>
</feature>
<dbReference type="Proteomes" id="UP001189429">
    <property type="component" value="Unassembled WGS sequence"/>
</dbReference>
<reference evidence="3" key="1">
    <citation type="submission" date="2023-10" db="EMBL/GenBank/DDBJ databases">
        <authorList>
            <person name="Chen Y."/>
            <person name="Shah S."/>
            <person name="Dougan E. K."/>
            <person name="Thang M."/>
            <person name="Chan C."/>
        </authorList>
    </citation>
    <scope>NUCLEOTIDE SEQUENCE [LARGE SCALE GENOMIC DNA]</scope>
</reference>
<comment type="caution">
    <text evidence="3">The sequence shown here is derived from an EMBL/GenBank/DDBJ whole genome shotgun (WGS) entry which is preliminary data.</text>
</comment>
<proteinExistence type="predicted"/>
<evidence type="ECO:0000313" key="4">
    <source>
        <dbReference type="Proteomes" id="UP001189429"/>
    </source>
</evidence>
<sequence>MGPRRARPRAVAPAGARRKPAASRGRALVPGGELLVGRNALFFGRRRRPKQLVVLLHGLNDSAACCAKGVVCRWAKGLPGALLAVPQSPHRTDWSTDGDPGYTWTPTRGLFLFEAQARFGADSHEFRASVQEFHRSVRSSCRELNRWLDAVLDKHGLSNDDLVLAGFSQGSILAAIVGARRGARGVIVCGGVPFAGFFELGGLMPKKSRSRFCVVNGTRDEVVERRPLEEMLAPYDCEWHWSKGVGHDFPSKWYALELTWMKRLFGTAD</sequence>
<dbReference type="Gene3D" id="3.40.50.1820">
    <property type="entry name" value="alpha/beta hydrolase"/>
    <property type="match status" value="1"/>
</dbReference>
<keyword evidence="4" id="KW-1185">Reference proteome</keyword>
<dbReference type="SUPFAM" id="SSF53474">
    <property type="entry name" value="alpha/beta-Hydrolases"/>
    <property type="match status" value="1"/>
</dbReference>